<dbReference type="EMBL" id="JBJJXI010000119">
    <property type="protein sequence ID" value="KAL3390338.1"/>
    <property type="molecule type" value="Genomic_DNA"/>
</dbReference>
<dbReference type="InterPro" id="IPR036770">
    <property type="entry name" value="Ankyrin_rpt-contain_sf"/>
</dbReference>
<dbReference type="PANTHER" id="PTHR24133:SF40">
    <property type="entry name" value="ANKYRIN REPEAT DOMAIN 44"/>
    <property type="match status" value="1"/>
</dbReference>
<dbReference type="InterPro" id="IPR052391">
    <property type="entry name" value="E3_Ligase-Neurotoxin"/>
</dbReference>
<keyword evidence="3" id="KW-1185">Reference proteome</keyword>
<dbReference type="PANTHER" id="PTHR24133">
    <property type="entry name" value="ANKYRIN DOMAIN-CONTAINING"/>
    <property type="match status" value="1"/>
</dbReference>
<accession>A0ABD2WBH5</accession>
<organism evidence="2 3">
    <name type="scientific">Trichogramma kaykai</name>
    <dbReference type="NCBI Taxonomy" id="54128"/>
    <lineage>
        <taxon>Eukaryota</taxon>
        <taxon>Metazoa</taxon>
        <taxon>Ecdysozoa</taxon>
        <taxon>Arthropoda</taxon>
        <taxon>Hexapoda</taxon>
        <taxon>Insecta</taxon>
        <taxon>Pterygota</taxon>
        <taxon>Neoptera</taxon>
        <taxon>Endopterygota</taxon>
        <taxon>Hymenoptera</taxon>
        <taxon>Apocrita</taxon>
        <taxon>Proctotrupomorpha</taxon>
        <taxon>Chalcidoidea</taxon>
        <taxon>Trichogrammatidae</taxon>
        <taxon>Trichogramma</taxon>
    </lineage>
</organism>
<dbReference type="PROSITE" id="PS50088">
    <property type="entry name" value="ANK_REPEAT"/>
    <property type="match status" value="6"/>
</dbReference>
<comment type="caution">
    <text evidence="2">The sequence shown here is derived from an EMBL/GenBank/DDBJ whole genome shotgun (WGS) entry which is preliminary data.</text>
</comment>
<feature type="repeat" description="ANK" evidence="1">
    <location>
        <begin position="267"/>
        <end position="307"/>
    </location>
</feature>
<dbReference type="Gene3D" id="1.25.40.20">
    <property type="entry name" value="Ankyrin repeat-containing domain"/>
    <property type="match status" value="4"/>
</dbReference>
<keyword evidence="1" id="KW-0040">ANK repeat</keyword>
<dbReference type="SUPFAM" id="SSF48403">
    <property type="entry name" value="Ankyrin repeat"/>
    <property type="match status" value="1"/>
</dbReference>
<dbReference type="PRINTS" id="PR01415">
    <property type="entry name" value="ANKYRIN"/>
</dbReference>
<dbReference type="PROSITE" id="PS50297">
    <property type="entry name" value="ANK_REP_REGION"/>
    <property type="match status" value="5"/>
</dbReference>
<dbReference type="SMART" id="SM00248">
    <property type="entry name" value="ANK"/>
    <property type="match status" value="11"/>
</dbReference>
<name>A0ABD2WBH5_9HYME</name>
<protein>
    <submittedName>
        <fullName evidence="2">Uncharacterized protein</fullName>
    </submittedName>
</protein>
<reference evidence="2 3" key="1">
    <citation type="journal article" date="2024" name="bioRxiv">
        <title>A reference genome for Trichogramma kaykai: A tiny desert-dwelling parasitoid wasp with competing sex-ratio distorters.</title>
        <authorList>
            <person name="Culotta J."/>
            <person name="Lindsey A.R."/>
        </authorList>
    </citation>
    <scope>NUCLEOTIDE SEQUENCE [LARGE SCALE GENOMIC DNA]</scope>
    <source>
        <strain evidence="2 3">KSX58</strain>
    </source>
</reference>
<dbReference type="AlphaFoldDB" id="A0ABD2WBH5"/>
<dbReference type="Proteomes" id="UP001627154">
    <property type="component" value="Unassembled WGS sequence"/>
</dbReference>
<dbReference type="Pfam" id="PF00023">
    <property type="entry name" value="Ank"/>
    <property type="match status" value="1"/>
</dbReference>
<feature type="repeat" description="ANK" evidence="1">
    <location>
        <begin position="577"/>
        <end position="605"/>
    </location>
</feature>
<feature type="repeat" description="ANK" evidence="1">
    <location>
        <begin position="191"/>
        <end position="223"/>
    </location>
</feature>
<feature type="repeat" description="ANK" evidence="1">
    <location>
        <begin position="430"/>
        <end position="462"/>
    </location>
</feature>
<dbReference type="Pfam" id="PF12796">
    <property type="entry name" value="Ank_2"/>
    <property type="match status" value="2"/>
</dbReference>
<dbReference type="InterPro" id="IPR002110">
    <property type="entry name" value="Ankyrin_rpt"/>
</dbReference>
<feature type="repeat" description="ANK" evidence="1">
    <location>
        <begin position="349"/>
        <end position="381"/>
    </location>
</feature>
<evidence type="ECO:0000313" key="2">
    <source>
        <dbReference type="EMBL" id="KAL3390338.1"/>
    </source>
</evidence>
<gene>
    <name evidence="2" type="ORF">TKK_014782</name>
</gene>
<evidence type="ECO:0000313" key="3">
    <source>
        <dbReference type="Proteomes" id="UP001627154"/>
    </source>
</evidence>
<sequence length="772" mass="87341">MPSSKKSITKEALEYRYGMNNLLRLKNLQESVKWEIEEKRYKFLHEFYALIQELRGPIPNLQYIFKKEEIDLFLVDALRVDGSEIRADKIIEFLIKTEYKDKPDVEKYSRKKLLHRNTPLHYLAKNEFKGRNNVIKDLFTIYDCFDVNYYDDSGLTHFHAACKFGCVDVVEKFIELGQDPNCCECESEEKYPRPPLHLALEYGSIRVAALLLRSGVDPNSVDEDGCTPLHVICQNGELVSQAREMERLFKCSSDRYARVKVDARDNLGRTPMHYAVAQAEVGSLSLDRDNPIRVLMEHGADPMAADAEGLTPMHIICQKDIDDLYVDTFCGMLPSTALKETCIEVLDKSGNRPLHYALRGGLRGTVAALLRRGADANRANEYGQTPAHMICGRKEDDGLMGEFVAMNDKEASLTRPVSPAPLEVDSRDRWGQTPLHLAAANGLKIATEILLKNGADSNVTDSNGSTPLHLICQSKHNDDLAKIFFAINDEKQQPIKVNARDNLGNTPLHLALRYADRVLAEMLLRRGADPNLINHKGSTPLHFMCSREDDNDRLASVFFRACGDMEKTVKIDARDNRGRTPLELAVANIAQYTVACLLDSGADVSNFAFPSEISPPIVIKDEFNDFSDEFKMILASCPLNILGHLKKRGYELDQSGALVVVKFFTKYRLFKMSSDVTICSRCDTKQLKEAGTSDSESEEFENVCIYAKSPEEACAVHKVEKQTRKFFLEWAVEFFMELTRDREPYFCSSQIMEQLRNRDLCNVCLAGEIQDL</sequence>
<feature type="repeat" description="ANK" evidence="1">
    <location>
        <begin position="503"/>
        <end position="535"/>
    </location>
</feature>
<evidence type="ECO:0000256" key="1">
    <source>
        <dbReference type="PROSITE-ProRule" id="PRU00023"/>
    </source>
</evidence>
<proteinExistence type="predicted"/>